<dbReference type="AlphaFoldDB" id="A0A6M0IR00"/>
<name>A0A6M0IR00_9BACT</name>
<evidence type="ECO:0000313" key="2">
    <source>
        <dbReference type="Proteomes" id="UP000477386"/>
    </source>
</evidence>
<proteinExistence type="predicted"/>
<accession>A0A6M0IR00</accession>
<gene>
    <name evidence="1" type="ORF">GK091_26750</name>
</gene>
<sequence length="50" mass="5661">MERIRNIHALVQRQTYSLNEQLRLPFIHPAVVALNHSITGKAQTPEGNTP</sequence>
<comment type="caution">
    <text evidence="1">The sequence shown here is derived from an EMBL/GenBank/DDBJ whole genome shotgun (WGS) entry which is preliminary data.</text>
</comment>
<organism evidence="1 2">
    <name type="scientific">Spirosoma agri</name>
    <dbReference type="NCBI Taxonomy" id="1987381"/>
    <lineage>
        <taxon>Bacteria</taxon>
        <taxon>Pseudomonadati</taxon>
        <taxon>Bacteroidota</taxon>
        <taxon>Cytophagia</taxon>
        <taxon>Cytophagales</taxon>
        <taxon>Cytophagaceae</taxon>
        <taxon>Spirosoma</taxon>
    </lineage>
</organism>
<dbReference type="Proteomes" id="UP000477386">
    <property type="component" value="Unassembled WGS sequence"/>
</dbReference>
<reference evidence="1 2" key="1">
    <citation type="submission" date="2020-02" db="EMBL/GenBank/DDBJ databases">
        <title>Draft genome sequence of two Spirosoma agri KCTC 52727 and Spirosoma terrae KCTC 52035.</title>
        <authorList>
            <person name="Rojas J."/>
            <person name="Ambika Manirajan B."/>
            <person name="Ratering S."/>
            <person name="Suarez C."/>
            <person name="Schnell S."/>
        </authorList>
    </citation>
    <scope>NUCLEOTIDE SEQUENCE [LARGE SCALE GENOMIC DNA]</scope>
    <source>
        <strain evidence="1 2">KCTC 52727</strain>
    </source>
</reference>
<keyword evidence="2" id="KW-1185">Reference proteome</keyword>
<evidence type="ECO:0000313" key="1">
    <source>
        <dbReference type="EMBL" id="NEU70494.1"/>
    </source>
</evidence>
<dbReference type="EMBL" id="JAAGNZ010000005">
    <property type="protein sequence ID" value="NEU70494.1"/>
    <property type="molecule type" value="Genomic_DNA"/>
</dbReference>
<protein>
    <submittedName>
        <fullName evidence="1">Uncharacterized protein</fullName>
    </submittedName>
</protein>